<dbReference type="Proteomes" id="UP001300348">
    <property type="component" value="Chromosome"/>
</dbReference>
<evidence type="ECO:0000313" key="2">
    <source>
        <dbReference type="Proteomes" id="UP001300348"/>
    </source>
</evidence>
<dbReference type="EMBL" id="CP133647">
    <property type="protein sequence ID" value="WNH00929.1"/>
    <property type="molecule type" value="Genomic_DNA"/>
</dbReference>
<dbReference type="GeneID" id="88856654"/>
<sequence>MTVTYKTIRERKISVDERHQDNINWIYRKATDLVEAYIRSLELDNKSWIDVQGAEKPYVMTGFMAEYGFEQKTPTSIKLTPDHHLHFAIATVIDDSPRGGDTAVVDVELFIDGNQMTAIVGQPSKLIYIFDDDETEFCDAIKDNVLMIINNMTSRK</sequence>
<organism evidence="1 2">
    <name type="scientific">Xenorhabdus griffiniae</name>
    <dbReference type="NCBI Taxonomy" id="351672"/>
    <lineage>
        <taxon>Bacteria</taxon>
        <taxon>Pseudomonadati</taxon>
        <taxon>Pseudomonadota</taxon>
        <taxon>Gammaproteobacteria</taxon>
        <taxon>Enterobacterales</taxon>
        <taxon>Morganellaceae</taxon>
        <taxon>Xenorhabdus</taxon>
    </lineage>
</organism>
<dbReference type="RefSeq" id="WP_189760938.1">
    <property type="nucleotide sequence ID" value="NZ_CAWPOC010000028.1"/>
</dbReference>
<evidence type="ECO:0000313" key="1">
    <source>
        <dbReference type="EMBL" id="WNH00929.1"/>
    </source>
</evidence>
<protein>
    <submittedName>
        <fullName evidence="1">Uncharacterized protein</fullName>
    </submittedName>
</protein>
<accession>A0ABY9XEB1</accession>
<proteinExistence type="predicted"/>
<name>A0ABY9XEB1_9GAMM</name>
<reference evidence="1 2" key="1">
    <citation type="journal article" date="2023" name="Access Microbiol">
        <title>The genome of a steinernematid-associated Pseudomonas piscis bacterium encodes the biosynthesis of insect toxins.</title>
        <authorList>
            <person name="Awori R.M."/>
            <person name="Hendre P."/>
            <person name="Amugune N.O."/>
        </authorList>
    </citation>
    <scope>NUCLEOTIDE SEQUENCE [LARGE SCALE GENOMIC DNA]</scope>
    <source>
        <strain evidence="1 2">97</strain>
    </source>
</reference>
<keyword evidence="2" id="KW-1185">Reference proteome</keyword>
<gene>
    <name evidence="1" type="ORF">QL112_013815</name>
</gene>